<evidence type="ECO:0000256" key="2">
    <source>
        <dbReference type="ARBA" id="ARBA00007856"/>
    </source>
</evidence>
<dbReference type="PANTHER" id="PTHR12980:SF0">
    <property type="entry name" value="CYTOCHROME B-C1 COMPLEX SUBUNIT 9"/>
    <property type="match status" value="1"/>
</dbReference>
<dbReference type="Proteomes" id="UP001583172">
    <property type="component" value="Unassembled WGS sequence"/>
</dbReference>
<evidence type="ECO:0000256" key="3">
    <source>
        <dbReference type="ARBA" id="ARBA00022448"/>
    </source>
</evidence>
<accession>A0ABR3VIH5</accession>
<keyword evidence="13" id="KW-1185">Reference proteome</keyword>
<evidence type="ECO:0000256" key="1">
    <source>
        <dbReference type="ARBA" id="ARBA00004434"/>
    </source>
</evidence>
<evidence type="ECO:0000256" key="7">
    <source>
        <dbReference type="ARBA" id="ARBA00022982"/>
    </source>
</evidence>
<proteinExistence type="inferred from homology"/>
<sequence length="152" mass="17756">MDPLLSQAPSFRPRERAWANHGTPGYFREVFPASRKWSVFAPIAQRKHPKHVHFSRRQPPSRVANWARNTVKMFTSKSPSTSRHAAHRRSRLTPTPSALFRRNYTMLAVVFAGAFAFELGFNNVMDKIWDNHNRGRQWKDIRHKYIEGGDEE</sequence>
<dbReference type="InterPro" id="IPR008027">
    <property type="entry name" value="QCR9"/>
</dbReference>
<comment type="caution">
    <text evidence="12">The sequence shown here is derived from an EMBL/GenBank/DDBJ whole genome shotgun (WGS) entry which is preliminary data.</text>
</comment>
<evidence type="ECO:0000313" key="12">
    <source>
        <dbReference type="EMBL" id="KAL1841594.1"/>
    </source>
</evidence>
<evidence type="ECO:0000256" key="9">
    <source>
        <dbReference type="ARBA" id="ARBA00023128"/>
    </source>
</evidence>
<keyword evidence="6" id="KW-0999">Mitochondrion inner membrane</keyword>
<evidence type="ECO:0000256" key="5">
    <source>
        <dbReference type="ARBA" id="ARBA00022692"/>
    </source>
</evidence>
<dbReference type="PANTHER" id="PTHR12980">
    <property type="entry name" value="UBIQUINOL-CYTOCHROME C REDUCTASE COMPLEX, SUBUNIT X"/>
    <property type="match status" value="1"/>
</dbReference>
<organism evidence="12 13">
    <name type="scientific">Humicola insolens</name>
    <name type="common">Soft-rot fungus</name>
    <dbReference type="NCBI Taxonomy" id="85995"/>
    <lineage>
        <taxon>Eukaryota</taxon>
        <taxon>Fungi</taxon>
        <taxon>Dikarya</taxon>
        <taxon>Ascomycota</taxon>
        <taxon>Pezizomycotina</taxon>
        <taxon>Sordariomycetes</taxon>
        <taxon>Sordariomycetidae</taxon>
        <taxon>Sordariales</taxon>
        <taxon>Chaetomiaceae</taxon>
        <taxon>Mycothermus</taxon>
    </lineage>
</organism>
<comment type="subcellular location">
    <subcellularLocation>
        <location evidence="1">Mitochondrion inner membrane</location>
        <topology evidence="1">Single-pass membrane protein</topology>
    </subcellularLocation>
</comment>
<evidence type="ECO:0000313" key="13">
    <source>
        <dbReference type="Proteomes" id="UP001583172"/>
    </source>
</evidence>
<evidence type="ECO:0000256" key="10">
    <source>
        <dbReference type="ARBA" id="ARBA00023136"/>
    </source>
</evidence>
<dbReference type="Gene3D" id="1.20.5.260">
    <property type="entry name" value="Cytochrome b-c1 complex subunit 9"/>
    <property type="match status" value="1"/>
</dbReference>
<dbReference type="Pfam" id="PF05365">
    <property type="entry name" value="UCR_UQCRX_QCR9"/>
    <property type="match status" value="1"/>
</dbReference>
<keyword evidence="5" id="KW-0812">Transmembrane</keyword>
<keyword evidence="3" id="KW-0813">Transport</keyword>
<gene>
    <name evidence="12" type="ORF">VTJ49DRAFT_6904</name>
</gene>
<keyword evidence="7" id="KW-0249">Electron transport</keyword>
<name>A0ABR3VIH5_HUMIN</name>
<reference evidence="12 13" key="1">
    <citation type="journal article" date="2024" name="Commun. Biol.">
        <title>Comparative genomic analysis of thermophilic fungi reveals convergent evolutionary adaptations and gene losses.</title>
        <authorList>
            <person name="Steindorff A.S."/>
            <person name="Aguilar-Pontes M.V."/>
            <person name="Robinson A.J."/>
            <person name="Andreopoulos B."/>
            <person name="LaButti K."/>
            <person name="Kuo A."/>
            <person name="Mondo S."/>
            <person name="Riley R."/>
            <person name="Otillar R."/>
            <person name="Haridas S."/>
            <person name="Lipzen A."/>
            <person name="Grimwood J."/>
            <person name="Schmutz J."/>
            <person name="Clum A."/>
            <person name="Reid I.D."/>
            <person name="Moisan M.C."/>
            <person name="Butler G."/>
            <person name="Nguyen T.T.M."/>
            <person name="Dewar K."/>
            <person name="Conant G."/>
            <person name="Drula E."/>
            <person name="Henrissat B."/>
            <person name="Hansel C."/>
            <person name="Singer S."/>
            <person name="Hutchinson M.I."/>
            <person name="de Vries R.P."/>
            <person name="Natvig D.O."/>
            <person name="Powell A.J."/>
            <person name="Tsang A."/>
            <person name="Grigoriev I.V."/>
        </authorList>
    </citation>
    <scope>NUCLEOTIDE SEQUENCE [LARGE SCALE GENOMIC DNA]</scope>
    <source>
        <strain evidence="12 13">CBS 620.91</strain>
    </source>
</reference>
<keyword evidence="9" id="KW-0496">Mitochondrion</keyword>
<keyword evidence="8" id="KW-1133">Transmembrane helix</keyword>
<evidence type="ECO:0000256" key="4">
    <source>
        <dbReference type="ARBA" id="ARBA00022660"/>
    </source>
</evidence>
<dbReference type="InterPro" id="IPR036656">
    <property type="entry name" value="QCR9_sf"/>
</dbReference>
<comment type="similarity">
    <text evidence="2">Belongs to the UQCR10/QCR9 family.</text>
</comment>
<protein>
    <recommendedName>
        <fullName evidence="11">Complex III subunit 9</fullName>
    </recommendedName>
</protein>
<dbReference type="EMBL" id="JAZGSY010000070">
    <property type="protein sequence ID" value="KAL1841594.1"/>
    <property type="molecule type" value="Genomic_DNA"/>
</dbReference>
<evidence type="ECO:0000256" key="11">
    <source>
        <dbReference type="ARBA" id="ARBA00044247"/>
    </source>
</evidence>
<dbReference type="SUPFAM" id="SSF81514">
    <property type="entry name" value="Subunit X (non-heme 7 kDa protein) of cytochrome bc1 complex (Ubiquinol-cytochrome c reductase)"/>
    <property type="match status" value="1"/>
</dbReference>
<evidence type="ECO:0000256" key="8">
    <source>
        <dbReference type="ARBA" id="ARBA00022989"/>
    </source>
</evidence>
<evidence type="ECO:0000256" key="6">
    <source>
        <dbReference type="ARBA" id="ARBA00022792"/>
    </source>
</evidence>
<keyword evidence="10" id="KW-0472">Membrane</keyword>
<keyword evidence="4" id="KW-0679">Respiratory chain</keyword>